<sequence length="325" mass="36151">MSSMVIVNPAVPESYLPPALANGYKAQSHVFFLVFGAWFWDFVNAIPEEYTTVWRRRQNVVTMFYISSRLATFCAIVTAILVQITPTTHCNILKYFMCLSMAVASAGGSFLFVVRLFAVYDRSRVIAAITGILWTSTLGTSIAVPFSLIFGHIGPTDFCIAERVGWFGSLVVPFSITTVFDTLVFVLITWRMGMVSQDLAAETSYVSRLLSLLRGDGLPRFSKAVLQHGQKYFLATVVLNILVVVMLTTPTVPNVLHSIFIIPTIAMQNALSCRIYRETMLDIASVRSQRIDIVNQSPLQFQRDIDLSDMMSKNGLGSLDRADSL</sequence>
<dbReference type="OrthoDB" id="3038990at2759"/>
<dbReference type="EMBL" id="SGPM01000243">
    <property type="protein sequence ID" value="THH27549.1"/>
    <property type="molecule type" value="Genomic_DNA"/>
</dbReference>
<feature type="transmembrane region" description="Helical" evidence="1">
    <location>
        <begin position="125"/>
        <end position="150"/>
    </location>
</feature>
<evidence type="ECO:0008006" key="4">
    <source>
        <dbReference type="Google" id="ProtNLM"/>
    </source>
</evidence>
<keyword evidence="3" id="KW-1185">Reference proteome</keyword>
<comment type="caution">
    <text evidence="2">The sequence shown here is derived from an EMBL/GenBank/DDBJ whole genome shotgun (WGS) entry which is preliminary data.</text>
</comment>
<keyword evidence="1" id="KW-0812">Transmembrane</keyword>
<dbReference type="Proteomes" id="UP000308730">
    <property type="component" value="Unassembled WGS sequence"/>
</dbReference>
<feature type="transmembrane region" description="Helical" evidence="1">
    <location>
        <begin position="170"/>
        <end position="190"/>
    </location>
</feature>
<organism evidence="2 3">
    <name type="scientific">Antrodiella citrinella</name>
    <dbReference type="NCBI Taxonomy" id="2447956"/>
    <lineage>
        <taxon>Eukaryota</taxon>
        <taxon>Fungi</taxon>
        <taxon>Dikarya</taxon>
        <taxon>Basidiomycota</taxon>
        <taxon>Agaricomycotina</taxon>
        <taxon>Agaricomycetes</taxon>
        <taxon>Polyporales</taxon>
        <taxon>Steccherinaceae</taxon>
        <taxon>Antrodiella</taxon>
    </lineage>
</organism>
<evidence type="ECO:0000313" key="2">
    <source>
        <dbReference type="EMBL" id="THH27549.1"/>
    </source>
</evidence>
<reference evidence="2 3" key="1">
    <citation type="submission" date="2019-02" db="EMBL/GenBank/DDBJ databases">
        <title>Genome sequencing of the rare red list fungi Antrodiella citrinella (Flaviporus citrinellus).</title>
        <authorList>
            <person name="Buettner E."/>
            <person name="Kellner H."/>
        </authorList>
    </citation>
    <scope>NUCLEOTIDE SEQUENCE [LARGE SCALE GENOMIC DNA]</scope>
    <source>
        <strain evidence="2 3">DSM 108506</strain>
    </source>
</reference>
<evidence type="ECO:0000313" key="3">
    <source>
        <dbReference type="Proteomes" id="UP000308730"/>
    </source>
</evidence>
<proteinExistence type="predicted"/>
<accession>A0A4S4MNS6</accession>
<name>A0A4S4MNS6_9APHY</name>
<keyword evidence="1" id="KW-0472">Membrane</keyword>
<protein>
    <recommendedName>
        <fullName evidence="4">G-protein coupled receptors family 1 profile domain-containing protein</fullName>
    </recommendedName>
</protein>
<keyword evidence="1" id="KW-1133">Transmembrane helix</keyword>
<feature type="transmembrane region" description="Helical" evidence="1">
    <location>
        <begin position="92"/>
        <end position="118"/>
    </location>
</feature>
<feature type="transmembrane region" description="Helical" evidence="1">
    <location>
        <begin position="232"/>
        <end position="249"/>
    </location>
</feature>
<evidence type="ECO:0000256" key="1">
    <source>
        <dbReference type="SAM" id="Phobius"/>
    </source>
</evidence>
<gene>
    <name evidence="2" type="ORF">EUX98_g6639</name>
</gene>
<dbReference type="AlphaFoldDB" id="A0A4S4MNS6"/>
<feature type="transmembrane region" description="Helical" evidence="1">
    <location>
        <begin position="64"/>
        <end position="86"/>
    </location>
</feature>